<comment type="caution">
    <text evidence="1">The sequence shown here is derived from an EMBL/GenBank/DDBJ whole genome shotgun (WGS) entry which is preliminary data.</text>
</comment>
<sequence>MSRVGDTRYALLTEVERFGRYNSTFHQIEVDRALREHEQALLDEGTRSTECPEPPVEGALEAARERFVQQLGYWLSKDTIAGVVNFHVLTRDLDAIIALAAARSGHDGLRIAELEEALRFYADHRMPDREVNVSVATGVPHSFKYIDHGNVARRALSSEA</sequence>
<name>A0A0F9RZM7_9ZZZZ</name>
<proteinExistence type="predicted"/>
<dbReference type="AlphaFoldDB" id="A0A0F9RZM7"/>
<evidence type="ECO:0000313" key="1">
    <source>
        <dbReference type="EMBL" id="KKN30371.1"/>
    </source>
</evidence>
<gene>
    <name evidence="1" type="ORF">LCGC14_0834740</name>
</gene>
<reference evidence="1" key="1">
    <citation type="journal article" date="2015" name="Nature">
        <title>Complex archaea that bridge the gap between prokaryotes and eukaryotes.</title>
        <authorList>
            <person name="Spang A."/>
            <person name="Saw J.H."/>
            <person name="Jorgensen S.L."/>
            <person name="Zaremba-Niedzwiedzka K."/>
            <person name="Martijn J."/>
            <person name="Lind A.E."/>
            <person name="van Eijk R."/>
            <person name="Schleper C."/>
            <person name="Guy L."/>
            <person name="Ettema T.J."/>
        </authorList>
    </citation>
    <scope>NUCLEOTIDE SEQUENCE</scope>
</reference>
<organism evidence="1">
    <name type="scientific">marine sediment metagenome</name>
    <dbReference type="NCBI Taxonomy" id="412755"/>
    <lineage>
        <taxon>unclassified sequences</taxon>
        <taxon>metagenomes</taxon>
        <taxon>ecological metagenomes</taxon>
    </lineage>
</organism>
<dbReference type="EMBL" id="LAZR01002412">
    <property type="protein sequence ID" value="KKN30371.1"/>
    <property type="molecule type" value="Genomic_DNA"/>
</dbReference>
<accession>A0A0F9RZM7</accession>
<protein>
    <submittedName>
        <fullName evidence="1">Uncharacterized protein</fullName>
    </submittedName>
</protein>